<dbReference type="Proteomes" id="UP000275408">
    <property type="component" value="Unassembled WGS sequence"/>
</dbReference>
<feature type="non-terminal residue" evidence="2">
    <location>
        <position position="1"/>
    </location>
</feature>
<proteinExistence type="predicted"/>
<feature type="non-terminal residue" evidence="2">
    <location>
        <position position="139"/>
    </location>
</feature>
<protein>
    <submittedName>
        <fullName evidence="2">Uncharacterized protein</fullName>
    </submittedName>
</protein>
<evidence type="ECO:0000313" key="2">
    <source>
        <dbReference type="EMBL" id="RMX47463.1"/>
    </source>
</evidence>
<evidence type="ECO:0000256" key="1">
    <source>
        <dbReference type="SAM" id="MobiDB-lite"/>
    </source>
</evidence>
<keyword evidence="3" id="KW-1185">Reference proteome</keyword>
<sequence length="139" mass="15440">PEEQWVQRTSGAVGTEDQWNSGYRGLKELWAQRTSGTVGKKGPEEQWAQRTSGTVGTENQWNSGTRGTVGKEDQIGIVIGIACFSWNRAYSLTILVRQESYLLPRGHPENSFLLESPSFNAKRGIMVPGVPCVSRGKWE</sequence>
<feature type="compositionally biased region" description="Polar residues" evidence="1">
    <location>
        <begin position="48"/>
        <end position="66"/>
    </location>
</feature>
<name>A0A3M6U1B1_POCDA</name>
<evidence type="ECO:0000313" key="3">
    <source>
        <dbReference type="Proteomes" id="UP000275408"/>
    </source>
</evidence>
<reference evidence="2 3" key="1">
    <citation type="journal article" date="2018" name="Sci. Rep.">
        <title>Comparative analysis of the Pocillopora damicornis genome highlights role of immune system in coral evolution.</title>
        <authorList>
            <person name="Cunning R."/>
            <person name="Bay R.A."/>
            <person name="Gillette P."/>
            <person name="Baker A.C."/>
            <person name="Traylor-Knowles N."/>
        </authorList>
    </citation>
    <scope>NUCLEOTIDE SEQUENCE [LARGE SCALE GENOMIC DNA]</scope>
    <source>
        <strain evidence="2">RSMAS</strain>
        <tissue evidence="2">Whole animal</tissue>
    </source>
</reference>
<accession>A0A3M6U1B1</accession>
<comment type="caution">
    <text evidence="2">The sequence shown here is derived from an EMBL/GenBank/DDBJ whole genome shotgun (WGS) entry which is preliminary data.</text>
</comment>
<dbReference type="AlphaFoldDB" id="A0A3M6U1B1"/>
<organism evidence="2 3">
    <name type="scientific">Pocillopora damicornis</name>
    <name type="common">Cauliflower coral</name>
    <name type="synonym">Millepora damicornis</name>
    <dbReference type="NCBI Taxonomy" id="46731"/>
    <lineage>
        <taxon>Eukaryota</taxon>
        <taxon>Metazoa</taxon>
        <taxon>Cnidaria</taxon>
        <taxon>Anthozoa</taxon>
        <taxon>Hexacorallia</taxon>
        <taxon>Scleractinia</taxon>
        <taxon>Astrocoeniina</taxon>
        <taxon>Pocilloporidae</taxon>
        <taxon>Pocillopora</taxon>
    </lineage>
</organism>
<dbReference type="EMBL" id="RCHS01002416">
    <property type="protein sequence ID" value="RMX47463.1"/>
    <property type="molecule type" value="Genomic_DNA"/>
</dbReference>
<gene>
    <name evidence="2" type="ORF">pdam_00002110</name>
</gene>
<feature type="region of interest" description="Disordered" evidence="1">
    <location>
        <begin position="35"/>
        <end position="67"/>
    </location>
</feature>